<dbReference type="AlphaFoldDB" id="A0A2T3KJR0"/>
<keyword evidence="1" id="KW-0812">Transmembrane</keyword>
<protein>
    <submittedName>
        <fullName evidence="2">Uncharacterized protein</fullName>
    </submittedName>
</protein>
<dbReference type="RefSeq" id="WP_065172754.1">
    <property type="nucleotide sequence ID" value="NZ_JAUZMX010000001.1"/>
</dbReference>
<keyword evidence="1" id="KW-1133">Transmembrane helix</keyword>
<organism evidence="2 3">
    <name type="scientific">Photobacterium kishitanii</name>
    <dbReference type="NCBI Taxonomy" id="318456"/>
    <lineage>
        <taxon>Bacteria</taxon>
        <taxon>Pseudomonadati</taxon>
        <taxon>Pseudomonadota</taxon>
        <taxon>Gammaproteobacteria</taxon>
        <taxon>Vibrionales</taxon>
        <taxon>Vibrionaceae</taxon>
        <taxon>Photobacterium</taxon>
    </lineage>
</organism>
<accession>A0A2T3KJR0</accession>
<feature type="transmembrane region" description="Helical" evidence="1">
    <location>
        <begin position="52"/>
        <end position="70"/>
    </location>
</feature>
<reference evidence="2 3" key="1">
    <citation type="submission" date="2018-01" db="EMBL/GenBank/DDBJ databases">
        <title>Whole genome sequencing of Histamine producing bacteria.</title>
        <authorList>
            <person name="Butler K."/>
        </authorList>
    </citation>
    <scope>NUCLEOTIDE SEQUENCE [LARGE SCALE GENOMIC DNA]</scope>
    <source>
        <strain evidence="2 3">FS-7.2</strain>
    </source>
</reference>
<evidence type="ECO:0000256" key="1">
    <source>
        <dbReference type="SAM" id="Phobius"/>
    </source>
</evidence>
<dbReference type="Proteomes" id="UP000241426">
    <property type="component" value="Unassembled WGS sequence"/>
</dbReference>
<comment type="caution">
    <text evidence="2">The sequence shown here is derived from an EMBL/GenBank/DDBJ whole genome shotgun (WGS) entry which is preliminary data.</text>
</comment>
<gene>
    <name evidence="2" type="ORF">C9J27_08850</name>
</gene>
<keyword evidence="1" id="KW-0472">Membrane</keyword>
<dbReference type="EMBL" id="PYNF01000005">
    <property type="protein sequence ID" value="PSU99732.1"/>
    <property type="molecule type" value="Genomic_DNA"/>
</dbReference>
<evidence type="ECO:0000313" key="2">
    <source>
        <dbReference type="EMBL" id="PSU99732.1"/>
    </source>
</evidence>
<feature type="transmembrane region" description="Helical" evidence="1">
    <location>
        <begin position="6"/>
        <end position="24"/>
    </location>
</feature>
<proteinExistence type="predicted"/>
<evidence type="ECO:0000313" key="3">
    <source>
        <dbReference type="Proteomes" id="UP000241426"/>
    </source>
</evidence>
<name>A0A2T3KJR0_9GAMM</name>
<sequence>MHVFVYSVGALYVILALKLISAGFKTKDYILFVYAWILLIASYYAYGLISWIPLLAAILLNVGIHYSANFQEKMIKESNRSRYKF</sequence>